<proteinExistence type="predicted"/>
<evidence type="ECO:0000313" key="2">
    <source>
        <dbReference type="EMBL" id="KAH7253752.1"/>
    </source>
</evidence>
<reference evidence="2" key="1">
    <citation type="journal article" date="2021" name="Nat. Commun.">
        <title>Genetic determinants of endophytism in the Arabidopsis root mycobiome.</title>
        <authorList>
            <person name="Mesny F."/>
            <person name="Miyauchi S."/>
            <person name="Thiergart T."/>
            <person name="Pickel B."/>
            <person name="Atanasova L."/>
            <person name="Karlsson M."/>
            <person name="Huettel B."/>
            <person name="Barry K.W."/>
            <person name="Haridas S."/>
            <person name="Chen C."/>
            <person name="Bauer D."/>
            <person name="Andreopoulos W."/>
            <person name="Pangilinan J."/>
            <person name="LaButti K."/>
            <person name="Riley R."/>
            <person name="Lipzen A."/>
            <person name="Clum A."/>
            <person name="Drula E."/>
            <person name="Henrissat B."/>
            <person name="Kohler A."/>
            <person name="Grigoriev I.V."/>
            <person name="Martin F.M."/>
            <person name="Hacquard S."/>
        </authorList>
    </citation>
    <scope>NUCLEOTIDE SEQUENCE</scope>
    <source>
        <strain evidence="2">MPI-CAGE-AT-0023</strain>
    </source>
</reference>
<evidence type="ECO:0008006" key="4">
    <source>
        <dbReference type="Google" id="ProtNLM"/>
    </source>
</evidence>
<feature type="chain" id="PRO_5040270521" description="Secreted protein" evidence="1">
    <location>
        <begin position="20"/>
        <end position="77"/>
    </location>
</feature>
<organism evidence="2 3">
    <name type="scientific">Fusarium redolens</name>
    <dbReference type="NCBI Taxonomy" id="48865"/>
    <lineage>
        <taxon>Eukaryota</taxon>
        <taxon>Fungi</taxon>
        <taxon>Dikarya</taxon>
        <taxon>Ascomycota</taxon>
        <taxon>Pezizomycotina</taxon>
        <taxon>Sordariomycetes</taxon>
        <taxon>Hypocreomycetidae</taxon>
        <taxon>Hypocreales</taxon>
        <taxon>Nectriaceae</taxon>
        <taxon>Fusarium</taxon>
        <taxon>Fusarium redolens species complex</taxon>
    </lineage>
</organism>
<dbReference type="Proteomes" id="UP000720189">
    <property type="component" value="Unassembled WGS sequence"/>
</dbReference>
<comment type="caution">
    <text evidence="2">The sequence shown here is derived from an EMBL/GenBank/DDBJ whole genome shotgun (WGS) entry which is preliminary data.</text>
</comment>
<protein>
    <recommendedName>
        <fullName evidence="4">Secreted protein</fullName>
    </recommendedName>
</protein>
<dbReference type="AlphaFoldDB" id="A0A9P9K8Z4"/>
<dbReference type="RefSeq" id="XP_046049999.1">
    <property type="nucleotide sequence ID" value="XM_046192602.1"/>
</dbReference>
<evidence type="ECO:0000256" key="1">
    <source>
        <dbReference type="SAM" id="SignalP"/>
    </source>
</evidence>
<accession>A0A9P9K8Z4</accession>
<evidence type="ECO:0000313" key="3">
    <source>
        <dbReference type="Proteomes" id="UP000720189"/>
    </source>
</evidence>
<name>A0A9P9K8Z4_FUSRE</name>
<feature type="signal peptide" evidence="1">
    <location>
        <begin position="1"/>
        <end position="19"/>
    </location>
</feature>
<gene>
    <name evidence="2" type="ORF">BKA55DRAFT_566183</name>
</gene>
<keyword evidence="3" id="KW-1185">Reference proteome</keyword>
<dbReference type="GeneID" id="70222556"/>
<dbReference type="EMBL" id="JAGMUX010000007">
    <property type="protein sequence ID" value="KAH7253752.1"/>
    <property type="molecule type" value="Genomic_DNA"/>
</dbReference>
<keyword evidence="1" id="KW-0732">Signal</keyword>
<sequence length="77" mass="8772">MRIPWQMLYSQVLVWKALGGARYTCGGCRGCQAAPCTLHIGCCNFRLGIDLLSLDRSITMTSDKIYTHDYQYLFQFA</sequence>